<dbReference type="PIRSF" id="PIRSF015417">
    <property type="entry name" value="T31B5_30_vWA"/>
    <property type="match status" value="1"/>
</dbReference>
<dbReference type="InterPro" id="IPR056690">
    <property type="entry name" value="DUF7788"/>
</dbReference>
<name>A0A6C0CH05_9ZZZZ</name>
<dbReference type="AlphaFoldDB" id="A0A6C0CH05"/>
<sequence>MDEITSDIEEDTPKTFKTTNNPNLDLFIQLVRDVNKEQLINYLNKSWEQDKLKTVAIIFNSRDRLKGKKEKTVSNYCLIWLKEKDPAVYKSNLETYINKYGCWKDVNYIINNTKKNNFEYELFANQLKYDKVCLEMGQHISLCAKWAINPNEKNVIKIVKHLFPQIKDYQQKYRKEYISPLRKKLDLVETKMCNKQWELIEYEKLPAKALSKYKKAFIKNDQEKYQEFLKNVAENKVKLKVTGLLPHEIVKKYIDLKTRSFKMDEVDETLELEWKAFLNTFDGKEFEGIIPIVDISGSMFNSAFQVKPIYVSVALGLLLAHINKDFLHNKVITFSKDPVFFTIKGETLSEKITSIMKSPFGLNTDFIKVADMIIENNLTSYKKIICFTDMQFDKSANENNETSDMKNSHTIFMNKFIEKGLNVPELIYWNLNGTYNDFPIDNTYENTSIISGFSEQLLNVILENNDKITPEILMEKILQPYYEHILI</sequence>
<dbReference type="InterPro" id="IPR011205">
    <property type="entry name" value="UCP015417_vWA"/>
</dbReference>
<proteinExistence type="predicted"/>
<evidence type="ECO:0000259" key="2">
    <source>
        <dbReference type="Pfam" id="PF25043"/>
    </source>
</evidence>
<dbReference type="InterPro" id="IPR036465">
    <property type="entry name" value="vWFA_dom_sf"/>
</dbReference>
<evidence type="ECO:0000313" key="3">
    <source>
        <dbReference type="EMBL" id="QHT02969.1"/>
    </source>
</evidence>
<dbReference type="Pfam" id="PF25043">
    <property type="entry name" value="DUF7788"/>
    <property type="match status" value="1"/>
</dbReference>
<dbReference type="PANTHER" id="PTHR31373">
    <property type="entry name" value="OS06G0652100 PROTEIN"/>
    <property type="match status" value="1"/>
</dbReference>
<dbReference type="EMBL" id="MN739403">
    <property type="protein sequence ID" value="QHT02969.1"/>
    <property type="molecule type" value="Genomic_DNA"/>
</dbReference>
<organism evidence="3">
    <name type="scientific">viral metagenome</name>
    <dbReference type="NCBI Taxonomy" id="1070528"/>
    <lineage>
        <taxon>unclassified sequences</taxon>
        <taxon>metagenomes</taxon>
        <taxon>organismal metagenomes</taxon>
    </lineage>
</organism>
<feature type="domain" description="DUF2828" evidence="1">
    <location>
        <begin position="167"/>
        <end position="279"/>
    </location>
</feature>
<protein>
    <recommendedName>
        <fullName evidence="4">TROVE domain-containing protein</fullName>
    </recommendedName>
</protein>
<accession>A0A6C0CH05</accession>
<feature type="domain" description="DUF2828" evidence="1">
    <location>
        <begin position="12"/>
        <end position="112"/>
    </location>
</feature>
<evidence type="ECO:0008006" key="4">
    <source>
        <dbReference type="Google" id="ProtNLM"/>
    </source>
</evidence>
<dbReference type="InterPro" id="IPR058580">
    <property type="entry name" value="DUF2828"/>
</dbReference>
<reference evidence="3" key="1">
    <citation type="journal article" date="2020" name="Nature">
        <title>Giant virus diversity and host interactions through global metagenomics.</title>
        <authorList>
            <person name="Schulz F."/>
            <person name="Roux S."/>
            <person name="Paez-Espino D."/>
            <person name="Jungbluth S."/>
            <person name="Walsh D.A."/>
            <person name="Denef V.J."/>
            <person name="McMahon K.D."/>
            <person name="Konstantinidis K.T."/>
            <person name="Eloe-Fadrosh E.A."/>
            <person name="Kyrpides N.C."/>
            <person name="Woyke T."/>
        </authorList>
    </citation>
    <scope>NUCLEOTIDE SEQUENCE</scope>
    <source>
        <strain evidence="3">GVMAG-M-3300020727-4</strain>
    </source>
</reference>
<dbReference type="SUPFAM" id="SSF53300">
    <property type="entry name" value="vWA-like"/>
    <property type="match status" value="1"/>
</dbReference>
<dbReference type="PANTHER" id="PTHR31373:SF27">
    <property type="entry name" value="TROVE DOMAIN-CONTAINING PROTEIN"/>
    <property type="match status" value="1"/>
</dbReference>
<evidence type="ECO:0000259" key="1">
    <source>
        <dbReference type="Pfam" id="PF11443"/>
    </source>
</evidence>
<dbReference type="Gene3D" id="3.40.50.410">
    <property type="entry name" value="von Willebrand factor, type A domain"/>
    <property type="match status" value="1"/>
</dbReference>
<dbReference type="Pfam" id="PF11443">
    <property type="entry name" value="DUF2828"/>
    <property type="match status" value="2"/>
</dbReference>
<feature type="domain" description="DUF7788" evidence="2">
    <location>
        <begin position="290"/>
        <end position="466"/>
    </location>
</feature>